<gene>
    <name evidence="1" type="ORF">C8A05DRAFT_37996</name>
</gene>
<accession>A0AAN6MDE4</accession>
<protein>
    <submittedName>
        <fullName evidence="1">Uncharacterized protein</fullName>
    </submittedName>
</protein>
<evidence type="ECO:0000313" key="1">
    <source>
        <dbReference type="EMBL" id="KAK3898419.1"/>
    </source>
</evidence>
<comment type="caution">
    <text evidence="1">The sequence shown here is derived from an EMBL/GenBank/DDBJ whole genome shotgun (WGS) entry which is preliminary data.</text>
</comment>
<proteinExistence type="predicted"/>
<dbReference type="EMBL" id="MU855940">
    <property type="protein sequence ID" value="KAK3898419.1"/>
    <property type="molecule type" value="Genomic_DNA"/>
</dbReference>
<keyword evidence="2" id="KW-1185">Reference proteome</keyword>
<dbReference type="AlphaFoldDB" id="A0AAN6MDE4"/>
<dbReference type="Proteomes" id="UP001303889">
    <property type="component" value="Unassembled WGS sequence"/>
</dbReference>
<reference evidence="1" key="1">
    <citation type="journal article" date="2023" name="Mol. Phylogenet. Evol.">
        <title>Genome-scale phylogeny and comparative genomics of the fungal order Sordariales.</title>
        <authorList>
            <person name="Hensen N."/>
            <person name="Bonometti L."/>
            <person name="Westerberg I."/>
            <person name="Brannstrom I.O."/>
            <person name="Guillou S."/>
            <person name="Cros-Aarteil S."/>
            <person name="Calhoun S."/>
            <person name="Haridas S."/>
            <person name="Kuo A."/>
            <person name="Mondo S."/>
            <person name="Pangilinan J."/>
            <person name="Riley R."/>
            <person name="LaButti K."/>
            <person name="Andreopoulos B."/>
            <person name="Lipzen A."/>
            <person name="Chen C."/>
            <person name="Yan M."/>
            <person name="Daum C."/>
            <person name="Ng V."/>
            <person name="Clum A."/>
            <person name="Steindorff A."/>
            <person name="Ohm R.A."/>
            <person name="Martin F."/>
            <person name="Silar P."/>
            <person name="Natvig D.O."/>
            <person name="Lalanne C."/>
            <person name="Gautier V."/>
            <person name="Ament-Velasquez S.L."/>
            <person name="Kruys A."/>
            <person name="Hutchinson M.I."/>
            <person name="Powell A.J."/>
            <person name="Barry K."/>
            <person name="Miller A.N."/>
            <person name="Grigoriev I.V."/>
            <person name="Debuchy R."/>
            <person name="Gladieux P."/>
            <person name="Hiltunen Thoren M."/>
            <person name="Johannesson H."/>
        </authorList>
    </citation>
    <scope>NUCLEOTIDE SEQUENCE</scope>
    <source>
        <strain evidence="1">CBS 103.79</strain>
    </source>
</reference>
<sequence>MPSSMTAPMKPNASVPVAMYGKDIDTVKAVCKKLMPEYEAVYTAHDLPSALATFPSLFVNTPHPNPPNLGLYQNKPTPETARAPQAILFGGKVSDPEYNAITDAVSAAAACAGCQVQFVTVGVRDVLAAGAIGPNADVIAKIFRKKMAAGVGKTAGKVAGKVGASGGDGEKMQ</sequence>
<reference evidence="1" key="2">
    <citation type="submission" date="2023-05" db="EMBL/GenBank/DDBJ databases">
        <authorList>
            <consortium name="Lawrence Berkeley National Laboratory"/>
            <person name="Steindorff A."/>
            <person name="Hensen N."/>
            <person name="Bonometti L."/>
            <person name="Westerberg I."/>
            <person name="Brannstrom I.O."/>
            <person name="Guillou S."/>
            <person name="Cros-Aarteil S."/>
            <person name="Calhoun S."/>
            <person name="Haridas S."/>
            <person name="Kuo A."/>
            <person name="Mondo S."/>
            <person name="Pangilinan J."/>
            <person name="Riley R."/>
            <person name="Labutti K."/>
            <person name="Andreopoulos B."/>
            <person name="Lipzen A."/>
            <person name="Chen C."/>
            <person name="Yanf M."/>
            <person name="Daum C."/>
            <person name="Ng V."/>
            <person name="Clum A."/>
            <person name="Ohm R."/>
            <person name="Martin F."/>
            <person name="Silar P."/>
            <person name="Natvig D."/>
            <person name="Lalanne C."/>
            <person name="Gautier V."/>
            <person name="Ament-Velasquez S.L."/>
            <person name="Kruys A."/>
            <person name="Hutchinson M.I."/>
            <person name="Powell A.J."/>
            <person name="Barry K."/>
            <person name="Miller A.N."/>
            <person name="Grigoriev I.V."/>
            <person name="Debuchy R."/>
            <person name="Gladieux P."/>
            <person name="Thoren M.H."/>
            <person name="Johannesson H."/>
        </authorList>
    </citation>
    <scope>NUCLEOTIDE SEQUENCE</scope>
    <source>
        <strain evidence="1">CBS 103.79</strain>
    </source>
</reference>
<organism evidence="1 2">
    <name type="scientific">Staphylotrichum tortipilum</name>
    <dbReference type="NCBI Taxonomy" id="2831512"/>
    <lineage>
        <taxon>Eukaryota</taxon>
        <taxon>Fungi</taxon>
        <taxon>Dikarya</taxon>
        <taxon>Ascomycota</taxon>
        <taxon>Pezizomycotina</taxon>
        <taxon>Sordariomycetes</taxon>
        <taxon>Sordariomycetidae</taxon>
        <taxon>Sordariales</taxon>
        <taxon>Chaetomiaceae</taxon>
        <taxon>Staphylotrichum</taxon>
    </lineage>
</organism>
<evidence type="ECO:0000313" key="2">
    <source>
        <dbReference type="Proteomes" id="UP001303889"/>
    </source>
</evidence>
<name>A0AAN6MDE4_9PEZI</name>